<gene>
    <name evidence="2" type="ORF">L227DRAFT_421287</name>
</gene>
<feature type="region of interest" description="Disordered" evidence="1">
    <location>
        <begin position="56"/>
        <end position="98"/>
    </location>
</feature>
<proteinExistence type="predicted"/>
<name>A0A5C2RN53_9APHY</name>
<accession>A0A5C2RN53</accession>
<evidence type="ECO:0000313" key="2">
    <source>
        <dbReference type="EMBL" id="RPD53062.1"/>
    </source>
</evidence>
<dbReference type="AlphaFoldDB" id="A0A5C2RN53"/>
<evidence type="ECO:0000313" key="3">
    <source>
        <dbReference type="Proteomes" id="UP000313359"/>
    </source>
</evidence>
<feature type="region of interest" description="Disordered" evidence="1">
    <location>
        <begin position="126"/>
        <end position="238"/>
    </location>
</feature>
<keyword evidence="3" id="KW-1185">Reference proteome</keyword>
<evidence type="ECO:0000256" key="1">
    <source>
        <dbReference type="SAM" id="MobiDB-lite"/>
    </source>
</evidence>
<organism evidence="2 3">
    <name type="scientific">Lentinus tigrinus ALCF2SS1-6</name>
    <dbReference type="NCBI Taxonomy" id="1328759"/>
    <lineage>
        <taxon>Eukaryota</taxon>
        <taxon>Fungi</taxon>
        <taxon>Dikarya</taxon>
        <taxon>Basidiomycota</taxon>
        <taxon>Agaricomycotina</taxon>
        <taxon>Agaricomycetes</taxon>
        <taxon>Polyporales</taxon>
        <taxon>Polyporaceae</taxon>
        <taxon>Lentinus</taxon>
    </lineage>
</organism>
<dbReference type="STRING" id="1328759.A0A5C2RN53"/>
<dbReference type="EMBL" id="ML122330">
    <property type="protein sequence ID" value="RPD53062.1"/>
    <property type="molecule type" value="Genomic_DNA"/>
</dbReference>
<reference evidence="2" key="1">
    <citation type="journal article" date="2018" name="Genome Biol. Evol.">
        <title>Genomics and development of Lentinus tigrinus, a white-rot wood-decaying mushroom with dimorphic fruiting bodies.</title>
        <authorList>
            <person name="Wu B."/>
            <person name="Xu Z."/>
            <person name="Knudson A."/>
            <person name="Carlson A."/>
            <person name="Chen N."/>
            <person name="Kovaka S."/>
            <person name="LaButti K."/>
            <person name="Lipzen A."/>
            <person name="Pennachio C."/>
            <person name="Riley R."/>
            <person name="Schakwitz W."/>
            <person name="Umezawa K."/>
            <person name="Ohm R.A."/>
            <person name="Grigoriev I.V."/>
            <person name="Nagy L.G."/>
            <person name="Gibbons J."/>
            <person name="Hibbett D."/>
        </authorList>
    </citation>
    <scope>NUCLEOTIDE SEQUENCE [LARGE SCALE GENOMIC DNA]</scope>
    <source>
        <strain evidence="2">ALCF2SS1-6</strain>
    </source>
</reference>
<feature type="compositionally biased region" description="Basic and acidic residues" evidence="1">
    <location>
        <begin position="60"/>
        <end position="71"/>
    </location>
</feature>
<protein>
    <submittedName>
        <fullName evidence="2">Uncharacterized protein</fullName>
    </submittedName>
</protein>
<sequence length="238" mass="25766">MTATPRATEAHEAPRHPLSSSAGEGGCWYASLLSFSAFLPSCPSLSLSPLHCPHTQDVPRPTKGEHHHAVESDVIPAPPPLHPSRTRSPAALPSLLPQKCDEEREGDSCKTCLRLRIMCLGWGPKRPARPSAARLDSSATHGAIPEAPADCQDHGRKSQDTAAVRACERRRRRGGQRQPVDSHVDFWTRTPSPPNDPNPGLLEREPEPAPRRTSPGLKVGQGKDMAGVCARRRGGRRG</sequence>
<dbReference type="Proteomes" id="UP000313359">
    <property type="component" value="Unassembled WGS sequence"/>
</dbReference>
<feature type="region of interest" description="Disordered" evidence="1">
    <location>
        <begin position="1"/>
        <end position="22"/>
    </location>
</feature>
<dbReference type="OrthoDB" id="5419315at2759"/>